<name>A0ABW9QY94_9ACTN</name>
<feature type="region of interest" description="Disordered" evidence="1">
    <location>
        <begin position="1"/>
        <end position="23"/>
    </location>
</feature>
<dbReference type="EMBL" id="WJHE01001247">
    <property type="protein sequence ID" value="MST34840.1"/>
    <property type="molecule type" value="Genomic_DNA"/>
</dbReference>
<dbReference type="Gene3D" id="3.50.90.10">
    <property type="entry name" value="YerB-like"/>
    <property type="match status" value="1"/>
</dbReference>
<keyword evidence="5" id="KW-1185">Reference proteome</keyword>
<dbReference type="InterPro" id="IPR023158">
    <property type="entry name" value="YerB-like_sf"/>
</dbReference>
<feature type="non-terminal residue" evidence="4">
    <location>
        <position position="1"/>
    </location>
</feature>
<dbReference type="SUPFAM" id="SSF159774">
    <property type="entry name" value="YerB-like"/>
    <property type="match status" value="1"/>
</dbReference>
<dbReference type="Pfam" id="PF17479">
    <property type="entry name" value="DUF3048_C"/>
    <property type="match status" value="1"/>
</dbReference>
<evidence type="ECO:0000313" key="4">
    <source>
        <dbReference type="EMBL" id="MST34840.1"/>
    </source>
</evidence>
<protein>
    <submittedName>
        <fullName evidence="4">DUF3048 domain-containing protein</fullName>
    </submittedName>
</protein>
<feature type="compositionally biased region" description="Pro residues" evidence="1">
    <location>
        <begin position="1"/>
        <end position="11"/>
    </location>
</feature>
<evidence type="ECO:0000313" key="5">
    <source>
        <dbReference type="Proteomes" id="UP000437736"/>
    </source>
</evidence>
<evidence type="ECO:0000259" key="2">
    <source>
        <dbReference type="Pfam" id="PF11258"/>
    </source>
</evidence>
<accession>A0ABW9QY94</accession>
<proteinExistence type="predicted"/>
<dbReference type="InterPro" id="IPR021416">
    <property type="entry name" value="DUF3048_N"/>
</dbReference>
<organism evidence="4 5">
    <name type="scientific">Acidiferrimicrobium australe</name>
    <dbReference type="NCBI Taxonomy" id="2664430"/>
    <lineage>
        <taxon>Bacteria</taxon>
        <taxon>Bacillati</taxon>
        <taxon>Actinomycetota</taxon>
        <taxon>Acidimicrobiia</taxon>
        <taxon>Acidimicrobiales</taxon>
        <taxon>Acidimicrobiaceae</taxon>
        <taxon>Acidiferrimicrobium</taxon>
    </lineage>
</organism>
<dbReference type="InterPro" id="IPR035328">
    <property type="entry name" value="DUF3048_C"/>
</dbReference>
<feature type="domain" description="DUF3048" evidence="3">
    <location>
        <begin position="177"/>
        <end position="292"/>
    </location>
</feature>
<sequence>PPTTAPAPRPTCPLSGQPAPGGKVPQRAALAIKVGNDPGAWPQSGLDRADIVIEEPIEGAMTRLVAIYQCNESAAVGPVRSTRWIDDQMLPQFGHPGFAFAGGIIPDEALVHAAGLVDLNFDRVPGAYVRTSSRYPPENLYTSTAALWKAMGSGTAPHPIFHYGSPTEAGPPVTAATLEFSSSYSVGWQWVPSLHLWLRTVDGSVDRTAAGHPLHAANVVIERVDTVSGTWPEDVNLALGVHSITVGSGPLVVLTGGRAVSGTWSRSSTAVPARLVTTGGTPITLAPGPTWVELLPRGGFVTGSLTLHDG</sequence>
<dbReference type="Pfam" id="PF11258">
    <property type="entry name" value="DUF3048"/>
    <property type="match status" value="1"/>
</dbReference>
<dbReference type="Proteomes" id="UP000437736">
    <property type="component" value="Unassembled WGS sequence"/>
</dbReference>
<evidence type="ECO:0000256" key="1">
    <source>
        <dbReference type="SAM" id="MobiDB-lite"/>
    </source>
</evidence>
<gene>
    <name evidence="4" type="ORF">GHK86_19200</name>
</gene>
<evidence type="ECO:0000259" key="3">
    <source>
        <dbReference type="Pfam" id="PF17479"/>
    </source>
</evidence>
<reference evidence="4 5" key="1">
    <citation type="submission" date="2019-11" db="EMBL/GenBank/DDBJ databases">
        <title>Acidiferrimicrobium australis gen. nov., sp. nov., an acidophilic and obligately heterotrophic, member of the Actinobacteria that catalyses dissimilatory oxido- reduction of iron isolated from metal-rich acidic water in Chile.</title>
        <authorList>
            <person name="Gonzalez D."/>
            <person name="Huber K."/>
            <person name="Hedrich S."/>
            <person name="Rojas-Villalobos C."/>
            <person name="Quatrini R."/>
            <person name="Dinamarca M.A."/>
            <person name="Schwarz A."/>
            <person name="Canales C."/>
            <person name="Nancucheo I."/>
        </authorList>
    </citation>
    <scope>NUCLEOTIDE SEQUENCE [LARGE SCALE GENOMIC DNA]</scope>
    <source>
        <strain evidence="4 5">USS-CCA1</strain>
    </source>
</reference>
<comment type="caution">
    <text evidence="4">The sequence shown here is derived from an EMBL/GenBank/DDBJ whole genome shotgun (WGS) entry which is preliminary data.</text>
</comment>
<feature type="domain" description="DUF3048" evidence="2">
    <location>
        <begin position="14"/>
        <end position="151"/>
    </location>
</feature>